<evidence type="ECO:0000313" key="1">
    <source>
        <dbReference type="EMBL" id="KAG2221688.1"/>
    </source>
</evidence>
<dbReference type="Proteomes" id="UP000646827">
    <property type="component" value="Unassembled WGS sequence"/>
</dbReference>
<protein>
    <submittedName>
        <fullName evidence="1">Uncharacterized protein</fullName>
    </submittedName>
</protein>
<dbReference type="AlphaFoldDB" id="A0A8H7S3Y8"/>
<comment type="caution">
    <text evidence="1">The sequence shown here is derived from an EMBL/GenBank/DDBJ whole genome shotgun (WGS) entry which is preliminary data.</text>
</comment>
<sequence>MDRFINLDSTLRSLDEALKQLSTDGSTQNHAGLSTNCNDLREFLKQHPNVEQIMIDTMPTENTIHVYERHQLLNDSETL</sequence>
<name>A0A8H7S3Y8_9FUNG</name>
<evidence type="ECO:0000313" key="2">
    <source>
        <dbReference type="Proteomes" id="UP000646827"/>
    </source>
</evidence>
<accession>A0A8H7S3Y8</accession>
<reference evidence="1 2" key="1">
    <citation type="submission" date="2020-12" db="EMBL/GenBank/DDBJ databases">
        <title>Metabolic potential, ecology and presence of endohyphal bacteria is reflected in genomic diversity of Mucoromycotina.</title>
        <authorList>
            <person name="Muszewska A."/>
            <person name="Okrasinska A."/>
            <person name="Steczkiewicz K."/>
            <person name="Drgas O."/>
            <person name="Orlowska M."/>
            <person name="Perlinska-Lenart U."/>
            <person name="Aleksandrzak-Piekarczyk T."/>
            <person name="Szatraj K."/>
            <person name="Zielenkiewicz U."/>
            <person name="Pilsyk S."/>
            <person name="Malc E."/>
            <person name="Mieczkowski P."/>
            <person name="Kruszewska J.S."/>
            <person name="Biernat P."/>
            <person name="Pawlowska J."/>
        </authorList>
    </citation>
    <scope>NUCLEOTIDE SEQUENCE [LARGE SCALE GENOMIC DNA]</scope>
    <source>
        <strain evidence="1 2">CBS 142.35</strain>
    </source>
</reference>
<gene>
    <name evidence="1" type="ORF">INT45_002726</name>
</gene>
<organism evidence="1 2">
    <name type="scientific">Circinella minor</name>
    <dbReference type="NCBI Taxonomy" id="1195481"/>
    <lineage>
        <taxon>Eukaryota</taxon>
        <taxon>Fungi</taxon>
        <taxon>Fungi incertae sedis</taxon>
        <taxon>Mucoromycota</taxon>
        <taxon>Mucoromycotina</taxon>
        <taxon>Mucoromycetes</taxon>
        <taxon>Mucorales</taxon>
        <taxon>Lichtheimiaceae</taxon>
        <taxon>Circinella</taxon>
    </lineage>
</organism>
<dbReference type="EMBL" id="JAEPRB010000102">
    <property type="protein sequence ID" value="KAG2221688.1"/>
    <property type="molecule type" value="Genomic_DNA"/>
</dbReference>
<proteinExistence type="predicted"/>
<dbReference type="OrthoDB" id="2270519at2759"/>
<keyword evidence="2" id="KW-1185">Reference proteome</keyword>